<reference evidence="3" key="1">
    <citation type="submission" date="2016-10" db="EMBL/GenBank/DDBJ databases">
        <authorList>
            <person name="Varghese N."/>
            <person name="Submissions S."/>
        </authorList>
    </citation>
    <scope>NUCLEOTIDE SEQUENCE [LARGE SCALE GENOMIC DNA]</scope>
    <source>
        <strain evidence="3">ATCC 700689</strain>
    </source>
</reference>
<evidence type="ECO:0000313" key="2">
    <source>
        <dbReference type="EMBL" id="SDI40707.1"/>
    </source>
</evidence>
<dbReference type="AlphaFoldDB" id="A0A1G8KBD5"/>
<dbReference type="RefSeq" id="WP_074755870.1">
    <property type="nucleotide sequence ID" value="NZ_FNCO01000013.1"/>
</dbReference>
<evidence type="ECO:0008006" key="4">
    <source>
        <dbReference type="Google" id="ProtNLM"/>
    </source>
</evidence>
<name>A0A1G8KBD5_9PSED</name>
<protein>
    <recommendedName>
        <fullName evidence="4">Phage replication protein O</fullName>
    </recommendedName>
</protein>
<feature type="region of interest" description="Disordered" evidence="1">
    <location>
        <begin position="156"/>
        <end position="194"/>
    </location>
</feature>
<gene>
    <name evidence="2" type="ORF">SAMN05216605_11338</name>
</gene>
<dbReference type="EMBL" id="FNCO01000013">
    <property type="protein sequence ID" value="SDI40707.1"/>
    <property type="molecule type" value="Genomic_DNA"/>
</dbReference>
<keyword evidence="3" id="KW-1185">Reference proteome</keyword>
<evidence type="ECO:0000256" key="1">
    <source>
        <dbReference type="SAM" id="MobiDB-lite"/>
    </source>
</evidence>
<proteinExistence type="predicted"/>
<feature type="compositionally biased region" description="Acidic residues" evidence="1">
    <location>
        <begin position="171"/>
        <end position="182"/>
    </location>
</feature>
<evidence type="ECO:0000313" key="3">
    <source>
        <dbReference type="Proteomes" id="UP000182894"/>
    </source>
</evidence>
<dbReference type="Proteomes" id="UP000182894">
    <property type="component" value="Unassembled WGS sequence"/>
</dbReference>
<dbReference type="OrthoDB" id="6107855at2"/>
<dbReference type="STRING" id="89065.SAMN05216605_11338"/>
<organism evidence="2 3">
    <name type="scientific">Pseudomonas abietaniphila</name>
    <dbReference type="NCBI Taxonomy" id="89065"/>
    <lineage>
        <taxon>Bacteria</taxon>
        <taxon>Pseudomonadati</taxon>
        <taxon>Pseudomonadota</taxon>
        <taxon>Gammaproteobacteria</taxon>
        <taxon>Pseudomonadales</taxon>
        <taxon>Pseudomonadaceae</taxon>
        <taxon>Pseudomonas</taxon>
    </lineage>
</organism>
<sequence>MARARNIKPGLMENELLADLSHGHRLLFIYLWMLADRDGRIEDRPKRIKGQAFPYDDEMDIDGMLSDLANAGFILRYSTAEVSAIQVLNFAKHQTPHVREKAGTLPAPVLDQVEEVPSTIQGSAEHDQGSAMASPRSPDSLIEDSLIEDSLIPDSLIGDADQKPLGVSDETPAEDDLVESGDQEAGSQTAKPAKAYSDEFEAFWREYPRRHRASPKPDAWKKWRARLKAGVSPQDLITAATNYRLEQEAFGKLGTEFVKQPSTFLGAGEHWTPYVGTQPALKSQGAQASAVLSVPKHSQEMYPNDNF</sequence>
<accession>A0A1G8KBD5</accession>
<feature type="region of interest" description="Disordered" evidence="1">
    <location>
        <begin position="120"/>
        <end position="139"/>
    </location>
</feature>